<dbReference type="CDD" id="cd00093">
    <property type="entry name" value="HTH_XRE"/>
    <property type="match status" value="1"/>
</dbReference>
<name>A0A109IFX4_9ACTN</name>
<dbReference type="InterPro" id="IPR001387">
    <property type="entry name" value="Cro/C1-type_HTH"/>
</dbReference>
<dbReference type="InterPro" id="IPR010982">
    <property type="entry name" value="Lambda_DNA-bd_dom_sf"/>
</dbReference>
<evidence type="ECO:0000259" key="1">
    <source>
        <dbReference type="Pfam" id="PF19054"/>
    </source>
</evidence>
<dbReference type="Pfam" id="PF13560">
    <property type="entry name" value="HTH_31"/>
    <property type="match status" value="1"/>
</dbReference>
<reference evidence="3" key="1">
    <citation type="submission" date="2016-06" db="EMBL/GenBank/DDBJ databases">
        <authorList>
            <person name="Varghese N."/>
            <person name="Submissions Spin"/>
        </authorList>
    </citation>
    <scope>NUCLEOTIDE SEQUENCE [LARGE SCALE GENOMIC DNA]</scope>
    <source>
        <strain evidence="3">DSM 44983</strain>
    </source>
</reference>
<dbReference type="Proteomes" id="UP000198226">
    <property type="component" value="Chromosome I"/>
</dbReference>
<protein>
    <submittedName>
        <fullName evidence="2">Helix-turn-helix domain-containing protein</fullName>
    </submittedName>
</protein>
<dbReference type="AlphaFoldDB" id="A0A109IFX4"/>
<dbReference type="RefSeq" id="WP_067314839.1">
    <property type="nucleotide sequence ID" value="NZ_LRMV01000229.1"/>
</dbReference>
<evidence type="ECO:0000313" key="2">
    <source>
        <dbReference type="EMBL" id="SCG51824.1"/>
    </source>
</evidence>
<accession>A0A109IFX4</accession>
<organism evidence="2 3">
    <name type="scientific">Micromonospora rifamycinica</name>
    <dbReference type="NCBI Taxonomy" id="291594"/>
    <lineage>
        <taxon>Bacteria</taxon>
        <taxon>Bacillati</taxon>
        <taxon>Actinomycetota</taxon>
        <taxon>Actinomycetes</taxon>
        <taxon>Micromonosporales</taxon>
        <taxon>Micromonosporaceae</taxon>
        <taxon>Micromonospora</taxon>
    </lineage>
</organism>
<gene>
    <name evidence="2" type="ORF">GA0070623_1970</name>
</gene>
<sequence>MPHKPFIRTLRAQWLGQQLRALREERGMTLKLVSEHLQRDMSALGRYERADWPIRKGDVVALLDLYGFHHAAERARLLALAEDVWRTDRWDEDYGDVVDSSFIEYPWLEGRADKVCCFHMTLVPGLLQTRAYAEAVIRNAADPEASESMINRWVELRLSRQEVLSKERPLTINVVIDESVVRRRVGGPNVLRDQLAHLVKLQALPQVRIQIMPSSVALHQGLDGTFWIFHLPEPYPAVAYVESLGGRLYMESPKAERFLHAYDRLSKSALSKDESTALMGAIAEELA</sequence>
<keyword evidence="3" id="KW-1185">Reference proteome</keyword>
<evidence type="ECO:0000313" key="3">
    <source>
        <dbReference type="Proteomes" id="UP000198226"/>
    </source>
</evidence>
<dbReference type="Pfam" id="PF19054">
    <property type="entry name" value="DUF5753"/>
    <property type="match status" value="1"/>
</dbReference>
<proteinExistence type="predicted"/>
<dbReference type="SUPFAM" id="SSF47413">
    <property type="entry name" value="lambda repressor-like DNA-binding domains"/>
    <property type="match status" value="1"/>
</dbReference>
<dbReference type="OrthoDB" id="3458445at2"/>
<feature type="domain" description="DUF5753" evidence="1">
    <location>
        <begin position="105"/>
        <end position="279"/>
    </location>
</feature>
<dbReference type="Gene3D" id="1.10.260.40">
    <property type="entry name" value="lambda repressor-like DNA-binding domains"/>
    <property type="match status" value="1"/>
</dbReference>
<dbReference type="GO" id="GO:0003677">
    <property type="term" value="F:DNA binding"/>
    <property type="evidence" value="ECO:0007669"/>
    <property type="project" value="InterPro"/>
</dbReference>
<dbReference type="InterPro" id="IPR043917">
    <property type="entry name" value="DUF5753"/>
</dbReference>
<dbReference type="EMBL" id="LT607752">
    <property type="protein sequence ID" value="SCG51824.1"/>
    <property type="molecule type" value="Genomic_DNA"/>
</dbReference>